<dbReference type="InterPro" id="IPR015947">
    <property type="entry name" value="PUA-like_sf"/>
</dbReference>
<dbReference type="SUPFAM" id="SSF88697">
    <property type="entry name" value="PUA domain-like"/>
    <property type="match status" value="1"/>
</dbReference>
<evidence type="ECO:0000313" key="1">
    <source>
        <dbReference type="EMBL" id="HFM96937.1"/>
    </source>
</evidence>
<dbReference type="Pfam" id="PF19923">
    <property type="entry name" value="DUF6386"/>
    <property type="match status" value="1"/>
</dbReference>
<sequence>MRKIGFNSSIWQAKKSWRYGLVAVLSCVVLAIGGDRPSTSAPASINNSNSANQMELPSNLNLNKTLMVGTDVAAWFLFDPQALAHREQDPCDWWTHDFAIRKELAAGNLLAVDTGSDGGFKVRFSTEGLSDRERAYVRYSREFRLRTLSGKLYFDGGYALSCDDPTSKPEEDPENWVELAKGDYRATVHTIDWYEEPGSVDSEGTGTETSLPAYVVVLESVPSLELISPPAIIPRMEPDLYSEEPYNFSEESEEIEETPLKREYALFIRNETIFPKAKIDEIPISKNEFQQLDFSSQKITAENVLEILSRSVVISPSNHPQQIATLFGVVTLSASNSIQVLGEDRFVDSWSYSMDGHGEQRVQIIRSFKRNGVDWVEVKPYTPQSEPVPDTLVQQLKQLFANYAATSPSYPKRIKYAHFYAERMESLTEASEIAWLVANALDLAPEIQRELLSLPEKELVERLIALLEAI</sequence>
<organism evidence="1">
    <name type="scientific">Oscillatoriales cyanobacterium SpSt-418</name>
    <dbReference type="NCBI Taxonomy" id="2282169"/>
    <lineage>
        <taxon>Bacteria</taxon>
        <taxon>Bacillati</taxon>
        <taxon>Cyanobacteriota</taxon>
        <taxon>Cyanophyceae</taxon>
        <taxon>Oscillatoriophycideae</taxon>
        <taxon>Oscillatoriales</taxon>
    </lineage>
</organism>
<proteinExistence type="predicted"/>
<reference evidence="1" key="1">
    <citation type="journal article" date="2020" name="mSystems">
        <title>Genome- and Community-Level Interaction Insights into Carbon Utilization and Element Cycling Functions of Hydrothermarchaeota in Hydrothermal Sediment.</title>
        <authorList>
            <person name="Zhou Z."/>
            <person name="Liu Y."/>
            <person name="Xu W."/>
            <person name="Pan J."/>
            <person name="Luo Z.H."/>
            <person name="Li M."/>
        </authorList>
    </citation>
    <scope>NUCLEOTIDE SEQUENCE [LARGE SCALE GENOMIC DNA]</scope>
    <source>
        <strain evidence="1">SpSt-418</strain>
    </source>
</reference>
<accession>A0A7C3PLI0</accession>
<name>A0A7C3PLI0_9CYAN</name>
<dbReference type="AlphaFoldDB" id="A0A7C3PLI0"/>
<gene>
    <name evidence="1" type="ORF">ENR64_04065</name>
</gene>
<dbReference type="EMBL" id="DSRU01000049">
    <property type="protein sequence ID" value="HFM96937.1"/>
    <property type="molecule type" value="Genomic_DNA"/>
</dbReference>
<dbReference type="InterPro" id="IPR045665">
    <property type="entry name" value="DUF6386"/>
</dbReference>
<comment type="caution">
    <text evidence="1">The sequence shown here is derived from an EMBL/GenBank/DDBJ whole genome shotgun (WGS) entry which is preliminary data.</text>
</comment>
<protein>
    <submittedName>
        <fullName evidence="1">Uncharacterized protein</fullName>
    </submittedName>
</protein>